<dbReference type="PaxDb" id="1123384-AJ81_09650"/>
<dbReference type="EMBL" id="CP007141">
    <property type="protein sequence ID" value="AJC74397.1"/>
    <property type="molecule type" value="Genomic_DNA"/>
</dbReference>
<organism evidence="2 3">
    <name type="scientific">Pseudothermotoga hypogea DSM 11164 = NBRC 106472</name>
    <dbReference type="NCBI Taxonomy" id="1123384"/>
    <lineage>
        <taxon>Bacteria</taxon>
        <taxon>Thermotogati</taxon>
        <taxon>Thermotogota</taxon>
        <taxon>Thermotogae</taxon>
        <taxon>Thermotogales</taxon>
        <taxon>Thermotogaceae</taxon>
        <taxon>Pseudothermotoga</taxon>
    </lineage>
</organism>
<dbReference type="InterPro" id="IPR011322">
    <property type="entry name" value="N-reg_PII-like_a/b"/>
</dbReference>
<dbReference type="GO" id="GO:0005507">
    <property type="term" value="F:copper ion binding"/>
    <property type="evidence" value="ECO:0007669"/>
    <property type="project" value="TreeGrafter"/>
</dbReference>
<evidence type="ECO:0000313" key="2">
    <source>
        <dbReference type="EMBL" id="AJC74397.1"/>
    </source>
</evidence>
<dbReference type="InterPro" id="IPR053426">
    <property type="entry name" value="CutA_tolerance"/>
</dbReference>
<dbReference type="SUPFAM" id="SSF54913">
    <property type="entry name" value="GlnB-like"/>
    <property type="match status" value="1"/>
</dbReference>
<dbReference type="Gene3D" id="3.30.70.120">
    <property type="match status" value="1"/>
</dbReference>
<dbReference type="PATRIC" id="fig|1123384.7.peg.1942"/>
<accession>A0A0X1KSU4</accession>
<dbReference type="NCBIfam" id="NF041095">
    <property type="entry name" value="dival_cat_tol_CutA"/>
    <property type="match status" value="1"/>
</dbReference>
<dbReference type="InterPro" id="IPR004323">
    <property type="entry name" value="Ion_tolerance_CutA"/>
</dbReference>
<dbReference type="OrthoDB" id="37622at2"/>
<sequence length="105" mass="12339">MVLIYTTFPTKDDCLRVCKQLLEERKIACFNAFQIQSGYWWQDKIVEDQEWAAILKTDKFKEDEVFEALKKLHPYTTPAIISIEAKKVDTQYLSWLVSTISSQQT</sequence>
<dbReference type="STRING" id="1123384.AJ81_09650"/>
<dbReference type="AlphaFoldDB" id="A0A0X1KSU4"/>
<protein>
    <submittedName>
        <fullName evidence="2">Divalent ion tolerance protein CutA</fullName>
    </submittedName>
</protein>
<dbReference type="RefSeq" id="WP_031502495.1">
    <property type="nucleotide sequence ID" value="NC_022795.1"/>
</dbReference>
<evidence type="ECO:0000256" key="1">
    <source>
        <dbReference type="ARBA" id="ARBA00010169"/>
    </source>
</evidence>
<evidence type="ECO:0000313" key="3">
    <source>
        <dbReference type="Proteomes" id="UP000077469"/>
    </source>
</evidence>
<reference evidence="2 3" key="1">
    <citation type="submission" date="2014-01" db="EMBL/GenBank/DDBJ databases">
        <title>Genome sequencing of Thermotog hypogea.</title>
        <authorList>
            <person name="Zhang X."/>
            <person name="Alvare G."/>
            <person name="Fristensky B."/>
            <person name="Chen L."/>
            <person name="Suen T."/>
            <person name="Chen Q."/>
            <person name="Ma K."/>
        </authorList>
    </citation>
    <scope>NUCLEOTIDE SEQUENCE [LARGE SCALE GENOMIC DNA]</scope>
    <source>
        <strain evidence="2 3">DSM 11164</strain>
    </source>
</reference>
<dbReference type="Proteomes" id="UP000077469">
    <property type="component" value="Chromosome"/>
</dbReference>
<gene>
    <name evidence="2" type="ORF">AJ81_09650</name>
</gene>
<dbReference type="Pfam" id="PF03091">
    <property type="entry name" value="CutA1"/>
    <property type="match status" value="1"/>
</dbReference>
<dbReference type="PANTHER" id="PTHR23419">
    <property type="entry name" value="DIVALENT CATION TOLERANCE CUTA-RELATED"/>
    <property type="match status" value="1"/>
</dbReference>
<proteinExistence type="inferred from homology"/>
<keyword evidence="3" id="KW-1185">Reference proteome</keyword>
<dbReference type="KEGG" id="phy:AJ81_09650"/>
<dbReference type="InterPro" id="IPR015867">
    <property type="entry name" value="N-reg_PII/ATP_PRibTrfase_C"/>
</dbReference>
<dbReference type="GO" id="GO:0010038">
    <property type="term" value="P:response to metal ion"/>
    <property type="evidence" value="ECO:0007669"/>
    <property type="project" value="InterPro"/>
</dbReference>
<comment type="similarity">
    <text evidence="1">Belongs to the CutA family.</text>
</comment>
<dbReference type="PANTHER" id="PTHR23419:SF8">
    <property type="entry name" value="FI09726P"/>
    <property type="match status" value="1"/>
</dbReference>
<name>A0A0X1KSU4_9THEM</name>